<organism evidence="1 2">
    <name type="scientific">Maribacter algarum</name>
    <name type="common">ex Zhang et al. 2020</name>
    <dbReference type="NCBI Taxonomy" id="2578118"/>
    <lineage>
        <taxon>Bacteria</taxon>
        <taxon>Pseudomonadati</taxon>
        <taxon>Bacteroidota</taxon>
        <taxon>Flavobacteriia</taxon>
        <taxon>Flavobacteriales</taxon>
        <taxon>Flavobacteriaceae</taxon>
        <taxon>Maribacter</taxon>
    </lineage>
</organism>
<dbReference type="OrthoDB" id="1172751at2"/>
<protein>
    <submittedName>
        <fullName evidence="1">Type IX secretion system membrane protein PorP/SprF</fullName>
    </submittedName>
</protein>
<evidence type="ECO:0000313" key="2">
    <source>
        <dbReference type="Proteomes" id="UP000310314"/>
    </source>
</evidence>
<dbReference type="Proteomes" id="UP000310314">
    <property type="component" value="Unassembled WGS sequence"/>
</dbReference>
<reference evidence="1 2" key="1">
    <citation type="submission" date="2019-05" db="EMBL/GenBank/DDBJ databases">
        <authorList>
            <person name="Zhang J.-Y."/>
            <person name="Feg X."/>
            <person name="Du Z.-J."/>
        </authorList>
    </citation>
    <scope>NUCLEOTIDE SEQUENCE [LARGE SCALE GENOMIC DNA]</scope>
    <source>
        <strain evidence="1 2">RZ26</strain>
    </source>
</reference>
<evidence type="ECO:0000313" key="1">
    <source>
        <dbReference type="EMBL" id="TMM59437.1"/>
    </source>
</evidence>
<dbReference type="Pfam" id="PF11751">
    <property type="entry name" value="PorP_SprF"/>
    <property type="match status" value="1"/>
</dbReference>
<dbReference type="RefSeq" id="WP_138657426.1">
    <property type="nucleotide sequence ID" value="NZ_VATY01000001.1"/>
</dbReference>
<comment type="caution">
    <text evidence="1">The sequence shown here is derived from an EMBL/GenBank/DDBJ whole genome shotgun (WGS) entry which is preliminary data.</text>
</comment>
<proteinExistence type="predicted"/>
<keyword evidence="2" id="KW-1185">Reference proteome</keyword>
<name>A0A5S3Q1G4_9FLAO</name>
<sequence length="310" mass="34484">MKPNHKIGTLALGVLLSFLSIQSIFGQQTAAFPEYNFNPFIINSAYAGLLPDTEATISYTGILKEFEGSPKNFSMSFHTPLNDGKIGLGAGFIRDEIGVTTSTSAFAAYSYKIFFDFKDNRPYWQIYQPGTLSFGITAGLQQYQDNLLDLGITGDPRFAQNINATIPTVGIGFLFNHARFYAGVSMPNVLGDRLANDDNLELNSPIYGYFGYRFFNNRFEDFMLKPSVLIKSEKGAPLQVDANISVSYRNKFELGAGYRTSSSVNLTAGLYLINNFRFIFYYNLALKDSPIGNTPGFILSYRFGKGYSNN</sequence>
<gene>
    <name evidence="1" type="ORF">FEE95_08425</name>
</gene>
<accession>A0A5S3Q1G4</accession>
<dbReference type="AlphaFoldDB" id="A0A5S3Q1G4"/>
<dbReference type="InterPro" id="IPR019861">
    <property type="entry name" value="PorP/SprF_Bacteroidetes"/>
</dbReference>
<dbReference type="EMBL" id="VATY01000001">
    <property type="protein sequence ID" value="TMM59437.1"/>
    <property type="molecule type" value="Genomic_DNA"/>
</dbReference>
<dbReference type="NCBIfam" id="TIGR03519">
    <property type="entry name" value="T9SS_PorP_fam"/>
    <property type="match status" value="1"/>
</dbReference>